<dbReference type="RefSeq" id="WP_209459409.1">
    <property type="nucleotide sequence ID" value="NZ_JAGGKC010000012.1"/>
</dbReference>
<evidence type="ECO:0000256" key="4">
    <source>
        <dbReference type="ARBA" id="ARBA00023136"/>
    </source>
</evidence>
<feature type="domain" description="DUF1232" evidence="5">
    <location>
        <begin position="240"/>
        <end position="275"/>
    </location>
</feature>
<dbReference type="Pfam" id="PF06803">
    <property type="entry name" value="DUF1232"/>
    <property type="match status" value="1"/>
</dbReference>
<keyword evidence="4" id="KW-0472">Membrane</keyword>
<accession>A0ABS4G3Z9</accession>
<proteinExistence type="predicted"/>
<evidence type="ECO:0000256" key="3">
    <source>
        <dbReference type="ARBA" id="ARBA00022989"/>
    </source>
</evidence>
<name>A0ABS4G3Z9_9CLOT</name>
<keyword evidence="3" id="KW-1133">Transmembrane helix</keyword>
<evidence type="ECO:0000256" key="2">
    <source>
        <dbReference type="ARBA" id="ARBA00022692"/>
    </source>
</evidence>
<comment type="caution">
    <text evidence="6">The sequence shown here is derived from an EMBL/GenBank/DDBJ whole genome shotgun (WGS) entry which is preliminary data.</text>
</comment>
<protein>
    <submittedName>
        <fullName evidence="6">Uncharacterized membrane protein YkvA (DUF1232 family)</fullName>
    </submittedName>
</protein>
<dbReference type="InterPro" id="IPR010652">
    <property type="entry name" value="DUF1232"/>
</dbReference>
<reference evidence="6 7" key="1">
    <citation type="submission" date="2021-03" db="EMBL/GenBank/DDBJ databases">
        <title>Genomic Encyclopedia of Type Strains, Phase IV (KMG-IV): sequencing the most valuable type-strain genomes for metagenomic binning, comparative biology and taxonomic classification.</title>
        <authorList>
            <person name="Goeker M."/>
        </authorList>
    </citation>
    <scope>NUCLEOTIDE SEQUENCE [LARGE SCALE GENOMIC DNA]</scope>
    <source>
        <strain evidence="6 7">DSM 6139</strain>
    </source>
</reference>
<keyword evidence="7" id="KW-1185">Reference proteome</keyword>
<sequence length="379" mass="42171">MKVTSVTTTMRAEDLLHDLRVMVEPKVPGLVFDTVELEDSSILVKGSYKYGISIPFLGKIKILDVSDNVVTLKIAQVKVLKIGIPKFILTIASKTAAGKAKEMGVEYVDGALKANISSILSTVPHVGLTVDNITMQDGLLSLSIADISADIDAMQAESNKDKEAEERAAREKEVKRIAEFNRRLSVMDRTKDSYTDFRDTLHKKTPEGAKKYFKYAMALPDIYVLAYRLIKDKRVSKKDKAIISVTLGYPLLPFDLLPDRIPLLGAVDDIALITFGVNHIMKRIPVPIIVQHWQGDLKTLKLIRDNVPTIMSFTPGKTLDKAYGIIDSKLEQTRKSYLADEAYLTPEGEVKPIDLEPIFRKVIDEEPGTPVSLAEMNDV</sequence>
<dbReference type="Proteomes" id="UP001519271">
    <property type="component" value="Unassembled WGS sequence"/>
</dbReference>
<comment type="subcellular location">
    <subcellularLocation>
        <location evidence="1">Endomembrane system</location>
        <topology evidence="1">Multi-pass membrane protein</topology>
    </subcellularLocation>
</comment>
<evidence type="ECO:0000256" key="1">
    <source>
        <dbReference type="ARBA" id="ARBA00004127"/>
    </source>
</evidence>
<organism evidence="6 7">
    <name type="scientific">Youngiibacter multivorans</name>
    <dbReference type="NCBI Taxonomy" id="937251"/>
    <lineage>
        <taxon>Bacteria</taxon>
        <taxon>Bacillati</taxon>
        <taxon>Bacillota</taxon>
        <taxon>Clostridia</taxon>
        <taxon>Eubacteriales</taxon>
        <taxon>Clostridiaceae</taxon>
        <taxon>Youngiibacter</taxon>
    </lineage>
</organism>
<gene>
    <name evidence="6" type="ORF">J2Z34_001690</name>
</gene>
<keyword evidence="2" id="KW-0812">Transmembrane</keyword>
<evidence type="ECO:0000313" key="7">
    <source>
        <dbReference type="Proteomes" id="UP001519271"/>
    </source>
</evidence>
<evidence type="ECO:0000313" key="6">
    <source>
        <dbReference type="EMBL" id="MBP1919202.1"/>
    </source>
</evidence>
<evidence type="ECO:0000259" key="5">
    <source>
        <dbReference type="Pfam" id="PF06803"/>
    </source>
</evidence>
<dbReference type="EMBL" id="JAGGKC010000012">
    <property type="protein sequence ID" value="MBP1919202.1"/>
    <property type="molecule type" value="Genomic_DNA"/>
</dbReference>